<dbReference type="Pfam" id="PF21228">
    <property type="entry name" value="RuBisCO_activase_AAA_helical"/>
    <property type="match status" value="1"/>
</dbReference>
<protein>
    <recommendedName>
        <fullName evidence="9">Ribulose bisphosphate carboxylase/oxygenase activase, chloroplastic</fullName>
        <shortName evidence="9">RA</shortName>
        <shortName evidence="9">RuBisCO activase</shortName>
    </recommendedName>
</protein>
<evidence type="ECO:0000256" key="10">
    <source>
        <dbReference type="SAM" id="MobiDB-lite"/>
    </source>
</evidence>
<evidence type="ECO:0000256" key="9">
    <source>
        <dbReference type="RuleBase" id="RU369045"/>
    </source>
</evidence>
<dbReference type="FunFam" id="3.40.50.300:FF:000258">
    <property type="entry name" value="Ribulose bisphosphate carboxylase/oxygenase activase, chloroplastic"/>
    <property type="match status" value="1"/>
</dbReference>
<dbReference type="GO" id="GO:0005524">
    <property type="term" value="F:ATP binding"/>
    <property type="evidence" value="ECO:0007669"/>
    <property type="project" value="UniProtKB-UniRule"/>
</dbReference>
<evidence type="ECO:0000313" key="13">
    <source>
        <dbReference type="EMBL" id="KMZ73907.1"/>
    </source>
</evidence>
<proteinExistence type="inferred from homology"/>
<evidence type="ECO:0000259" key="12">
    <source>
        <dbReference type="Pfam" id="PF21228"/>
    </source>
</evidence>
<dbReference type="PANTHER" id="PTHR32429">
    <property type="match status" value="1"/>
</dbReference>
<keyword evidence="6" id="KW-0809">Transit peptide</keyword>
<evidence type="ECO:0000256" key="7">
    <source>
        <dbReference type="ARBA" id="ARBA00025556"/>
    </source>
</evidence>
<dbReference type="FunFam" id="1.10.8.1070:FF:000001">
    <property type="entry name" value="Ribulose bisphosphate carboxylase/oxygenase activase, chloroplastic"/>
    <property type="match status" value="1"/>
</dbReference>
<dbReference type="OMA" id="MVDSKFQ"/>
<comment type="caution">
    <text evidence="13">The sequence shown here is derived from an EMBL/GenBank/DDBJ whole genome shotgun (WGS) entry which is preliminary data.</text>
</comment>
<dbReference type="STRING" id="29655.A0A0K9Q076"/>
<evidence type="ECO:0000256" key="5">
    <source>
        <dbReference type="ARBA" id="ARBA00022840"/>
    </source>
</evidence>
<dbReference type="Pfam" id="PF00004">
    <property type="entry name" value="AAA"/>
    <property type="match status" value="1"/>
</dbReference>
<dbReference type="InterPro" id="IPR044960">
    <property type="entry name" value="RCA-like"/>
</dbReference>
<evidence type="ECO:0000313" key="14">
    <source>
        <dbReference type="Proteomes" id="UP000036987"/>
    </source>
</evidence>
<dbReference type="Gene3D" id="3.40.50.300">
    <property type="entry name" value="P-loop containing nucleotide triphosphate hydrolases"/>
    <property type="match status" value="1"/>
</dbReference>
<name>A0A0K9Q076_ZOSMR</name>
<gene>
    <name evidence="13" type="ORF">ZOSMA_13G01130</name>
</gene>
<keyword evidence="14" id="KW-1185">Reference proteome</keyword>
<keyword evidence="2 9" id="KW-0150">Chloroplast</keyword>
<dbReference type="EMBL" id="LFYR01000514">
    <property type="protein sequence ID" value="KMZ73907.1"/>
    <property type="molecule type" value="Genomic_DNA"/>
</dbReference>
<sequence>MATTALSSIGAVNRLPVRLHGSSSTGASSGSFFGTTLKRVNNSSTVKPPSNGNNLKIMACELDESKQTGKDKWGHLAFDMSDDQQDITRGKGMVDSLFQAPSGAGTHDAVMNSYDYVSQGLKSLSMDNTKDGFYIAPAFMDKLVVHIAKNFMTLPNIKIPLILGLWGGKGQGKSFQCELVFSKLGINPIMMSAGELESGNAGEPAKLLRQRYREAADIIKKGKMCVLFINDLDAGAGRMGGTTQYTVNNQMVNATLMNIADNPTNVQLPGMYNKQQNARVPIIVTGNDFSTLYAPLIRDGRMEKFYWAPTREDRIGVCKGIFRTDKVEEEDVVKIVDNFPGQSIDFFGAIRARVYDDEVRKWVNDVGVEAIGKNLVNSKEGPPSFEQPQMTLEKLLDYGNMLVNEQENVKRVQLADQYLSQAALGDANSDSIKSGNFYGKAAQQVKVPVPEGCTDPSAANYDPTARSDDGSCQYQLE</sequence>
<comment type="function">
    <text evidence="7 9">Activation of RuBisCO (ribulose-1,5-bisphosphate carboxylase/oxygenase; EC 4.1.1.39) involves the ATP-dependent carboxylation of the epsilon-amino group of lysine leading to a carbamate structure.</text>
</comment>
<dbReference type="OrthoDB" id="2014558at2759"/>
<dbReference type="GO" id="GO:0016887">
    <property type="term" value="F:ATP hydrolysis activity"/>
    <property type="evidence" value="ECO:0007669"/>
    <property type="project" value="UniProtKB-UniRule"/>
</dbReference>
<comment type="similarity">
    <text evidence="8 9">Belongs to the RuBisCO activase family.</text>
</comment>
<evidence type="ECO:0000259" key="11">
    <source>
        <dbReference type="Pfam" id="PF00004"/>
    </source>
</evidence>
<dbReference type="PANTHER" id="PTHR32429:SF44">
    <property type="entry name" value="RIBULOSE BISPHOSPHATE CARBOXYLASE_OXYGENASE ACTIVASE, CHLOROPLASTIC"/>
    <property type="match status" value="1"/>
</dbReference>
<keyword evidence="4 9" id="KW-0547">Nucleotide-binding</keyword>
<keyword evidence="3 9" id="KW-0934">Plastid</keyword>
<dbReference type="AlphaFoldDB" id="A0A0K9Q076"/>
<accession>A0A0K9Q076</accession>
<evidence type="ECO:0000256" key="6">
    <source>
        <dbReference type="ARBA" id="ARBA00022946"/>
    </source>
</evidence>
<dbReference type="InterPro" id="IPR048571">
    <property type="entry name" value="RuBisCO_activase_AAA_helical"/>
</dbReference>
<dbReference type="Proteomes" id="UP000036987">
    <property type="component" value="Unassembled WGS sequence"/>
</dbReference>
<evidence type="ECO:0000256" key="2">
    <source>
        <dbReference type="ARBA" id="ARBA00022528"/>
    </source>
</evidence>
<dbReference type="InterPro" id="IPR003959">
    <property type="entry name" value="ATPase_AAA_core"/>
</dbReference>
<comment type="subcellular location">
    <subcellularLocation>
        <location evidence="1 9">Plastid</location>
        <location evidence="1 9">Chloroplast stroma</location>
    </subcellularLocation>
</comment>
<keyword evidence="5 9" id="KW-0067">ATP-binding</keyword>
<evidence type="ECO:0000256" key="4">
    <source>
        <dbReference type="ARBA" id="ARBA00022741"/>
    </source>
</evidence>
<dbReference type="SUPFAM" id="SSF52540">
    <property type="entry name" value="P-loop containing nucleoside triphosphate hydrolases"/>
    <property type="match status" value="1"/>
</dbReference>
<dbReference type="GO" id="GO:0009570">
    <property type="term" value="C:chloroplast stroma"/>
    <property type="evidence" value="ECO:0000318"/>
    <property type="project" value="GO_Central"/>
</dbReference>
<dbReference type="GO" id="GO:0046863">
    <property type="term" value="F:ribulose-1,5-bisphosphate carboxylase/oxygenase activator activity"/>
    <property type="evidence" value="ECO:0000318"/>
    <property type="project" value="GO_Central"/>
</dbReference>
<dbReference type="Gene3D" id="1.10.8.1070">
    <property type="match status" value="1"/>
</dbReference>
<evidence type="ECO:0000256" key="1">
    <source>
        <dbReference type="ARBA" id="ARBA00004470"/>
    </source>
</evidence>
<evidence type="ECO:0000256" key="3">
    <source>
        <dbReference type="ARBA" id="ARBA00022640"/>
    </source>
</evidence>
<reference evidence="14" key="1">
    <citation type="journal article" date="2016" name="Nature">
        <title>The genome of the seagrass Zostera marina reveals angiosperm adaptation to the sea.</title>
        <authorList>
            <person name="Olsen J.L."/>
            <person name="Rouze P."/>
            <person name="Verhelst B."/>
            <person name="Lin Y.-C."/>
            <person name="Bayer T."/>
            <person name="Collen J."/>
            <person name="Dattolo E."/>
            <person name="De Paoli E."/>
            <person name="Dittami S."/>
            <person name="Maumus F."/>
            <person name="Michel G."/>
            <person name="Kersting A."/>
            <person name="Lauritano C."/>
            <person name="Lohaus R."/>
            <person name="Toepel M."/>
            <person name="Tonon T."/>
            <person name="Vanneste K."/>
            <person name="Amirebrahimi M."/>
            <person name="Brakel J."/>
            <person name="Bostroem C."/>
            <person name="Chovatia M."/>
            <person name="Grimwood J."/>
            <person name="Jenkins J.W."/>
            <person name="Jueterbock A."/>
            <person name="Mraz A."/>
            <person name="Stam W.T."/>
            <person name="Tice H."/>
            <person name="Bornberg-Bauer E."/>
            <person name="Green P.J."/>
            <person name="Pearson G.A."/>
            <person name="Procaccini G."/>
            <person name="Duarte C.M."/>
            <person name="Schmutz J."/>
            <person name="Reusch T.B.H."/>
            <person name="Van de Peer Y."/>
        </authorList>
    </citation>
    <scope>NUCLEOTIDE SEQUENCE [LARGE SCALE GENOMIC DNA]</scope>
    <source>
        <strain evidence="14">cv. Finnish</strain>
    </source>
</reference>
<feature type="domain" description="Ribulose bisphosphate carboxylase/oxygenase activase AAA helical" evidence="12">
    <location>
        <begin position="311"/>
        <end position="406"/>
    </location>
</feature>
<organism evidence="13 14">
    <name type="scientific">Zostera marina</name>
    <name type="common">Eelgrass</name>
    <dbReference type="NCBI Taxonomy" id="29655"/>
    <lineage>
        <taxon>Eukaryota</taxon>
        <taxon>Viridiplantae</taxon>
        <taxon>Streptophyta</taxon>
        <taxon>Embryophyta</taxon>
        <taxon>Tracheophyta</taxon>
        <taxon>Spermatophyta</taxon>
        <taxon>Magnoliopsida</taxon>
        <taxon>Liliopsida</taxon>
        <taxon>Zosteraceae</taxon>
        <taxon>Zostera</taxon>
    </lineage>
</organism>
<evidence type="ECO:0000256" key="8">
    <source>
        <dbReference type="ARBA" id="ARBA00025781"/>
    </source>
</evidence>
<feature type="region of interest" description="Disordered" evidence="10">
    <location>
        <begin position="449"/>
        <end position="477"/>
    </location>
</feature>
<feature type="domain" description="ATPase AAA-type core" evidence="11">
    <location>
        <begin position="165"/>
        <end position="308"/>
    </location>
</feature>
<dbReference type="InterPro" id="IPR027417">
    <property type="entry name" value="P-loop_NTPase"/>
</dbReference>